<keyword evidence="4" id="KW-0378">Hydrolase</keyword>
<dbReference type="InterPro" id="IPR023430">
    <property type="entry name" value="Pept_HybD-like_dom_sf"/>
</dbReference>
<evidence type="ECO:0000256" key="4">
    <source>
        <dbReference type="ARBA" id="ARBA00022801"/>
    </source>
</evidence>
<evidence type="ECO:0000256" key="3">
    <source>
        <dbReference type="ARBA" id="ARBA00022750"/>
    </source>
</evidence>
<protein>
    <submittedName>
        <fullName evidence="6">Hydrogenase maturation protease</fullName>
    </submittedName>
</protein>
<reference evidence="6 7" key="1">
    <citation type="submission" date="2011-11" db="EMBL/GenBank/DDBJ databases">
        <title>The Noncontiguous Finished sequence of Saccharomonospora cyanea NA-134.</title>
        <authorList>
            <consortium name="US DOE Joint Genome Institute"/>
            <person name="Lucas S."/>
            <person name="Han J."/>
            <person name="Lapidus A."/>
            <person name="Cheng J.-F."/>
            <person name="Goodwin L."/>
            <person name="Pitluck S."/>
            <person name="Peters L."/>
            <person name="Ovchinnikova G."/>
            <person name="Lu M."/>
            <person name="Detter J.C."/>
            <person name="Han C."/>
            <person name="Tapia R."/>
            <person name="Land M."/>
            <person name="Hauser L."/>
            <person name="Kyrpides N."/>
            <person name="Ivanova N."/>
            <person name="Pagani I."/>
            <person name="Brambilla E.-M."/>
            <person name="Klenk H.-P."/>
            <person name="Woyke T."/>
        </authorList>
    </citation>
    <scope>NUCLEOTIDE SEQUENCE [LARGE SCALE GENOMIC DNA]</scope>
    <source>
        <strain evidence="6 7">NA-134</strain>
    </source>
</reference>
<evidence type="ECO:0000313" key="6">
    <source>
        <dbReference type="EMBL" id="EHR62422.1"/>
    </source>
</evidence>
<dbReference type="eggNOG" id="COG0680">
    <property type="taxonomic scope" value="Bacteria"/>
</dbReference>
<dbReference type="AlphaFoldDB" id="H5XDU2"/>
<evidence type="ECO:0000256" key="2">
    <source>
        <dbReference type="ARBA" id="ARBA00022670"/>
    </source>
</evidence>
<dbReference type="OrthoDB" id="3828930at2"/>
<evidence type="ECO:0000256" key="1">
    <source>
        <dbReference type="ARBA" id="ARBA00006814"/>
    </source>
</evidence>
<accession>H5XDU2</accession>
<dbReference type="GO" id="GO:0008047">
    <property type="term" value="F:enzyme activator activity"/>
    <property type="evidence" value="ECO:0007669"/>
    <property type="project" value="InterPro"/>
</dbReference>
<proteinExistence type="inferred from homology"/>
<keyword evidence="7" id="KW-1185">Reference proteome</keyword>
<dbReference type="PANTHER" id="PTHR30302">
    <property type="entry name" value="HYDROGENASE 1 MATURATION PROTEASE"/>
    <property type="match status" value="1"/>
</dbReference>
<dbReference type="NCBIfam" id="TIGR00072">
    <property type="entry name" value="hydrog_prot"/>
    <property type="match status" value="1"/>
</dbReference>
<dbReference type="PANTHER" id="PTHR30302:SF1">
    <property type="entry name" value="HYDROGENASE 2 MATURATION PROTEASE"/>
    <property type="match status" value="1"/>
</dbReference>
<evidence type="ECO:0000256" key="5">
    <source>
        <dbReference type="SAM" id="MobiDB-lite"/>
    </source>
</evidence>
<dbReference type="SUPFAM" id="SSF53163">
    <property type="entry name" value="HybD-like"/>
    <property type="match status" value="1"/>
</dbReference>
<dbReference type="InterPro" id="IPR000671">
    <property type="entry name" value="Peptidase_A31"/>
</dbReference>
<feature type="region of interest" description="Disordered" evidence="5">
    <location>
        <begin position="150"/>
        <end position="173"/>
    </location>
</feature>
<evidence type="ECO:0000313" key="7">
    <source>
        <dbReference type="Proteomes" id="UP000002791"/>
    </source>
</evidence>
<name>H5XDU2_9PSEU</name>
<dbReference type="PRINTS" id="PR00446">
    <property type="entry name" value="HYDRGNUPTAKE"/>
</dbReference>
<dbReference type="Proteomes" id="UP000002791">
    <property type="component" value="Chromosome"/>
</dbReference>
<keyword evidence="3" id="KW-0064">Aspartyl protease</keyword>
<dbReference type="STRING" id="882082.SaccyDRAFT_3594"/>
<dbReference type="HOGENOM" id="CLU_099037_1_0_11"/>
<sequence>MLVTGIGTILRGDEGFALEVVQRLAEQRLPAWVQLADHGIGSGRLDCDLLGDYDTTVLVDGSPRGGRPGRLRVTDVDLTGAGVADALTPPNAHGITPTAALTLLRLLGGDAARLVIVGCEPRTTTGVGLSPEVEAAVDQAVAFVTELVWGGPTGPSPDTIEDETPQRLQAARE</sequence>
<dbReference type="EMBL" id="CM001440">
    <property type="protein sequence ID" value="EHR62422.1"/>
    <property type="molecule type" value="Genomic_DNA"/>
</dbReference>
<comment type="similarity">
    <text evidence="1">Belongs to the peptidase A31 family.</text>
</comment>
<dbReference type="GO" id="GO:0004190">
    <property type="term" value="F:aspartic-type endopeptidase activity"/>
    <property type="evidence" value="ECO:0007669"/>
    <property type="project" value="UniProtKB-KW"/>
</dbReference>
<gene>
    <name evidence="6" type="ORF">SaccyDRAFT_3594</name>
</gene>
<dbReference type="GO" id="GO:0016485">
    <property type="term" value="P:protein processing"/>
    <property type="evidence" value="ECO:0007669"/>
    <property type="project" value="TreeGrafter"/>
</dbReference>
<organism evidence="6 7">
    <name type="scientific">Saccharomonospora cyanea NA-134</name>
    <dbReference type="NCBI Taxonomy" id="882082"/>
    <lineage>
        <taxon>Bacteria</taxon>
        <taxon>Bacillati</taxon>
        <taxon>Actinomycetota</taxon>
        <taxon>Actinomycetes</taxon>
        <taxon>Pseudonocardiales</taxon>
        <taxon>Pseudonocardiaceae</taxon>
        <taxon>Saccharomonospora</taxon>
    </lineage>
</organism>
<dbReference type="Pfam" id="PF01750">
    <property type="entry name" value="HycI"/>
    <property type="match status" value="1"/>
</dbReference>
<keyword evidence="2 6" id="KW-0645">Protease</keyword>
<dbReference type="Gene3D" id="3.40.50.1450">
    <property type="entry name" value="HybD-like"/>
    <property type="match status" value="1"/>
</dbReference>